<gene>
    <name evidence="7" type="ORF">OCS_05426</name>
</gene>
<protein>
    <recommendedName>
        <fullName evidence="3">Cytosolic neutral trehalase</fullName>
        <ecNumber evidence="2">3.2.1.28</ecNumber>
    </recommendedName>
    <alternativeName>
        <fullName evidence="4">Alpha,alpha-trehalase</fullName>
    </alternativeName>
    <alternativeName>
        <fullName evidence="5">Alpha,alpha-trehalose glucohydrolase</fullName>
    </alternativeName>
</protein>
<dbReference type="SUPFAM" id="SSF48208">
    <property type="entry name" value="Six-hairpin glycosidases"/>
    <property type="match status" value="2"/>
</dbReference>
<sequence length="312" mass="33107">MSLRRLAAAVTALAPAGVAGVFVNGSVVAPCDSPIYCHGEILQEIELARPFADSKTFVDMPAIKSLQEVQEAFAKLQKPLRNDSALHDFLAANFGQAGAELSAVPRDQLTTDAVFLDKVSDPVIREFVAKVMDIWPDLTRTYTPGTSNCSAAECPSSFIPGLLNAAPEPGAGPCAGPEPPQRRDVRALAVRLAQRYLDSAFCTWYATGGSTSHTPKLPGLTDADVGIMFEKYSDNSTNVAGGGGEYDVVEGFGWTNGVLIWAVDTFSAELKRPDCGDVEAANADAPAARRRSAGALDVDARDAPSIKMFGRR</sequence>
<dbReference type="InterPro" id="IPR012341">
    <property type="entry name" value="6hp_glycosidase-like_sf"/>
</dbReference>
<dbReference type="InterPro" id="IPR008928">
    <property type="entry name" value="6-hairpin_glycosidase_sf"/>
</dbReference>
<dbReference type="EMBL" id="KE653924">
    <property type="protein sequence ID" value="EQK98860.1"/>
    <property type="molecule type" value="Genomic_DNA"/>
</dbReference>
<evidence type="ECO:0000256" key="3">
    <source>
        <dbReference type="ARBA" id="ARBA00024422"/>
    </source>
</evidence>
<dbReference type="InterPro" id="IPR001661">
    <property type="entry name" value="Glyco_hydro_37"/>
</dbReference>
<feature type="signal peptide" evidence="6">
    <location>
        <begin position="1"/>
        <end position="20"/>
    </location>
</feature>
<dbReference type="PANTHER" id="PTHR23403:SF1">
    <property type="entry name" value="TREHALASE"/>
    <property type="match status" value="1"/>
</dbReference>
<evidence type="ECO:0000313" key="7">
    <source>
        <dbReference type="EMBL" id="EQK98860.1"/>
    </source>
</evidence>
<reference evidence="7 8" key="1">
    <citation type="journal article" date="2013" name="Chin. Sci. Bull.">
        <title>Genome survey uncovers the secrets of sex and lifestyle in caterpillar fungus.</title>
        <authorList>
            <person name="Hu X."/>
            <person name="Zhang Y."/>
            <person name="Xiao G."/>
            <person name="Zheng P."/>
            <person name="Xia Y."/>
            <person name="Zhang X."/>
            <person name="St Leger R.J."/>
            <person name="Liu X."/>
            <person name="Wang C."/>
        </authorList>
    </citation>
    <scope>NUCLEOTIDE SEQUENCE [LARGE SCALE GENOMIC DNA]</scope>
    <source>
        <strain evidence="8">Co18 / CGMCC 3.14243</strain>
        <tissue evidence="7">Fruit-body</tissue>
    </source>
</reference>
<evidence type="ECO:0000256" key="4">
    <source>
        <dbReference type="ARBA" id="ARBA00030473"/>
    </source>
</evidence>
<feature type="chain" id="PRO_5004596720" description="Cytosolic neutral trehalase" evidence="6">
    <location>
        <begin position="21"/>
        <end position="312"/>
    </location>
</feature>
<dbReference type="AlphaFoldDB" id="T5A8W9"/>
<dbReference type="Pfam" id="PF01204">
    <property type="entry name" value="Trehalase"/>
    <property type="match status" value="2"/>
</dbReference>
<dbReference type="PANTHER" id="PTHR23403">
    <property type="entry name" value="TREHALASE"/>
    <property type="match status" value="1"/>
</dbReference>
<proteinExistence type="inferred from homology"/>
<dbReference type="HOGENOM" id="CLU_891656_0_0_1"/>
<dbReference type="eggNOG" id="KOG0602">
    <property type="taxonomic scope" value="Eukaryota"/>
</dbReference>
<comment type="similarity">
    <text evidence="1">Belongs to the glycosyl hydrolase 37 family.</text>
</comment>
<evidence type="ECO:0000256" key="2">
    <source>
        <dbReference type="ARBA" id="ARBA00012757"/>
    </source>
</evidence>
<dbReference type="OrthoDB" id="4911125at2759"/>
<organism evidence="7 8">
    <name type="scientific">Ophiocordyceps sinensis (strain Co18 / CGMCC 3.14243)</name>
    <name type="common">Yarsagumba caterpillar fungus</name>
    <name type="synonym">Hirsutella sinensis</name>
    <dbReference type="NCBI Taxonomy" id="911162"/>
    <lineage>
        <taxon>Eukaryota</taxon>
        <taxon>Fungi</taxon>
        <taxon>Dikarya</taxon>
        <taxon>Ascomycota</taxon>
        <taxon>Pezizomycotina</taxon>
        <taxon>Sordariomycetes</taxon>
        <taxon>Hypocreomycetidae</taxon>
        <taxon>Hypocreales</taxon>
        <taxon>Ophiocordycipitaceae</taxon>
        <taxon>Ophiocordyceps</taxon>
    </lineage>
</organism>
<evidence type="ECO:0000313" key="8">
    <source>
        <dbReference type="Proteomes" id="UP000019374"/>
    </source>
</evidence>
<evidence type="ECO:0000256" key="5">
    <source>
        <dbReference type="ARBA" id="ARBA00031637"/>
    </source>
</evidence>
<dbReference type="EC" id="3.2.1.28" evidence="2"/>
<dbReference type="Gene3D" id="1.50.10.10">
    <property type="match status" value="2"/>
</dbReference>
<dbReference type="Proteomes" id="UP000019374">
    <property type="component" value="Unassembled WGS sequence"/>
</dbReference>
<dbReference type="GO" id="GO:0004555">
    <property type="term" value="F:alpha,alpha-trehalase activity"/>
    <property type="evidence" value="ECO:0007669"/>
    <property type="project" value="UniProtKB-EC"/>
</dbReference>
<evidence type="ECO:0000256" key="1">
    <source>
        <dbReference type="ARBA" id="ARBA00005615"/>
    </source>
</evidence>
<name>T5A8W9_OPHSC</name>
<dbReference type="GO" id="GO:0005993">
    <property type="term" value="P:trehalose catabolic process"/>
    <property type="evidence" value="ECO:0007669"/>
    <property type="project" value="TreeGrafter"/>
</dbReference>
<evidence type="ECO:0000256" key="6">
    <source>
        <dbReference type="SAM" id="SignalP"/>
    </source>
</evidence>
<accession>T5A8W9</accession>
<keyword evidence="6" id="KW-0732">Signal</keyword>